<organism evidence="2 3">
    <name type="scientific">Phreatobacter aquaticus</name>
    <dbReference type="NCBI Taxonomy" id="2570229"/>
    <lineage>
        <taxon>Bacteria</taxon>
        <taxon>Pseudomonadati</taxon>
        <taxon>Pseudomonadota</taxon>
        <taxon>Alphaproteobacteria</taxon>
        <taxon>Hyphomicrobiales</taxon>
        <taxon>Phreatobacteraceae</taxon>
        <taxon>Phreatobacter</taxon>
    </lineage>
</organism>
<dbReference type="InterPro" id="IPR022584">
    <property type="entry name" value="DUF2937"/>
</dbReference>
<evidence type="ECO:0000256" key="1">
    <source>
        <dbReference type="SAM" id="SignalP"/>
    </source>
</evidence>
<accession>A0A4D7QP40</accession>
<name>A0A4D7QP40_9HYPH</name>
<keyword evidence="1" id="KW-0732">Signal</keyword>
<protein>
    <submittedName>
        <fullName evidence="2">DUF2937 family protein</fullName>
    </submittedName>
</protein>
<dbReference type="Pfam" id="PF11157">
    <property type="entry name" value="DUF2937"/>
    <property type="match status" value="1"/>
</dbReference>
<evidence type="ECO:0000313" key="2">
    <source>
        <dbReference type="EMBL" id="QCK87336.1"/>
    </source>
</evidence>
<keyword evidence="3" id="KW-1185">Reference proteome</keyword>
<gene>
    <name evidence="2" type="ORF">E8L99_17010</name>
</gene>
<feature type="signal peptide" evidence="1">
    <location>
        <begin position="1"/>
        <end position="25"/>
    </location>
</feature>
<dbReference type="Proteomes" id="UP000298588">
    <property type="component" value="Chromosome"/>
</dbReference>
<dbReference type="RefSeq" id="WP_137100665.1">
    <property type="nucleotide sequence ID" value="NZ_CP039865.1"/>
</dbReference>
<reference evidence="2 3" key="1">
    <citation type="submission" date="2019-04" db="EMBL/GenBank/DDBJ databases">
        <title>Phreatobacter aquaticus sp. nov.</title>
        <authorList>
            <person name="Choi A."/>
            <person name="Baek K."/>
        </authorList>
    </citation>
    <scope>NUCLEOTIDE SEQUENCE [LARGE SCALE GENOMIC DNA]</scope>
    <source>
        <strain evidence="2 3">NMCR1094</strain>
    </source>
</reference>
<feature type="chain" id="PRO_5020722218" evidence="1">
    <location>
        <begin position="26"/>
        <end position="166"/>
    </location>
</feature>
<dbReference type="KEGG" id="paqt:E8L99_17010"/>
<dbReference type="OrthoDB" id="193051at2"/>
<dbReference type="EMBL" id="CP039865">
    <property type="protein sequence ID" value="QCK87336.1"/>
    <property type="molecule type" value="Genomic_DNA"/>
</dbReference>
<evidence type="ECO:0000313" key="3">
    <source>
        <dbReference type="Proteomes" id="UP000298588"/>
    </source>
</evidence>
<proteinExistence type="predicted"/>
<sequence>MILRRIVFFLALFAGVAASQLPEFAQQYRQRLGGAIDELARIIAEFDADAARSHISRDEGIRRLTANADPFVRERGEAISGDIVRVGTLQKQLQDYEAAGPFWRIASFAQNHDPDIARRAAQAFEPAVPVTVEGLVLALSGFGAGWLGGRMLIAPIQRRRKVVYKR</sequence>
<dbReference type="AlphaFoldDB" id="A0A4D7QP40"/>